<evidence type="ECO:0000313" key="1">
    <source>
        <dbReference type="EMBL" id="AIF12948.1"/>
    </source>
</evidence>
<reference evidence="1" key="1">
    <citation type="journal article" date="2014" name="Genome Biol. Evol.">
        <title>Pangenome evidence for extensive interdomain horizontal transfer affecting lineage core and shell genes in uncultured planktonic thaumarchaeota and euryarchaeota.</title>
        <authorList>
            <person name="Deschamps P."/>
            <person name="Zivanovic Y."/>
            <person name="Moreira D."/>
            <person name="Rodriguez-Valera F."/>
            <person name="Lopez-Garcia P."/>
        </authorList>
    </citation>
    <scope>NUCLEOTIDE SEQUENCE</scope>
</reference>
<organism evidence="1">
    <name type="scientific">uncultured marine group II/III euryarchaeote KM3_57_F04</name>
    <dbReference type="NCBI Taxonomy" id="1456465"/>
    <lineage>
        <taxon>Archaea</taxon>
        <taxon>Methanobacteriati</taxon>
        <taxon>Methanobacteriota</taxon>
        <taxon>environmental samples</taxon>
    </lineage>
</organism>
<proteinExistence type="predicted"/>
<dbReference type="AlphaFoldDB" id="A0A075HGH8"/>
<dbReference type="EMBL" id="KF900959">
    <property type="protein sequence ID" value="AIF12948.1"/>
    <property type="molecule type" value="Genomic_DNA"/>
</dbReference>
<sequence length="157" mass="18240">MILDRVRWTIIDFRPECPFNWEDYDVRPVQACTACWDGHLEVYSLRDNRLNLKESSVNLYEEEGDSGEWKPVVGPDVNGVSAERLDNLFNNQYNDINLRFDWDGDIVVATGFIEEMYVHMGHQSPDAFERVNRLEFKAGRLVNRVDLSVVAAERRGD</sequence>
<name>A0A075HGH8_9EURY</name>
<protein>
    <submittedName>
        <fullName evidence="1">Uncharacterized protein</fullName>
    </submittedName>
</protein>
<accession>A0A075HGH8</accession>